<evidence type="ECO:0000256" key="4">
    <source>
        <dbReference type="ARBA" id="ARBA00022908"/>
    </source>
</evidence>
<gene>
    <name evidence="12" type="ORF">U14_01908</name>
</gene>
<dbReference type="Gene3D" id="1.10.443.10">
    <property type="entry name" value="Intergrase catalytic core"/>
    <property type="match status" value="1"/>
</dbReference>
<dbReference type="STRING" id="1499966.U14_01908"/>
<dbReference type="GO" id="GO:0006310">
    <property type="term" value="P:DNA recombination"/>
    <property type="evidence" value="ECO:0007669"/>
    <property type="project" value="UniProtKB-KW"/>
</dbReference>
<dbReference type="InterPro" id="IPR044068">
    <property type="entry name" value="CB"/>
</dbReference>
<dbReference type="Pfam" id="PF00589">
    <property type="entry name" value="Phage_integrase"/>
    <property type="match status" value="1"/>
</dbReference>
<dbReference type="Pfam" id="PF13495">
    <property type="entry name" value="Phage_int_SAM_4"/>
    <property type="match status" value="1"/>
</dbReference>
<keyword evidence="3" id="KW-0963">Cytoplasm</keyword>
<dbReference type="GO" id="GO:0015074">
    <property type="term" value="P:DNA integration"/>
    <property type="evidence" value="ECO:0007669"/>
    <property type="project" value="UniProtKB-KW"/>
</dbReference>
<keyword evidence="4" id="KW-0229">DNA integration</keyword>
<evidence type="ECO:0000256" key="3">
    <source>
        <dbReference type="ARBA" id="ARBA00022490"/>
    </source>
</evidence>
<evidence type="ECO:0000256" key="8">
    <source>
        <dbReference type="ARBA" id="ARBA00038613"/>
    </source>
</evidence>
<feature type="domain" description="Core-binding (CB)" evidence="11">
    <location>
        <begin position="9"/>
        <end position="89"/>
    </location>
</feature>
<comment type="similarity">
    <text evidence="2">Belongs to the 'phage' integrase family.</text>
</comment>
<comment type="function">
    <text evidence="7">Site-specific tyrosine recombinase, which acts by catalyzing the cutting and rejoining of the recombining DNA molecules. The XerC-XerD complex is essential to convert dimers of the bacterial chromosome into monomers to permit their segregation at cell division. It also contributes to the segregational stability of plasmids.</text>
</comment>
<dbReference type="InterPro" id="IPR011946">
    <property type="entry name" value="Integrase_integron-type"/>
</dbReference>
<sequence>MPPEHQHAPKLLDVVRDKLRLKHYSIRTEDAYVDWIRRFIIFHKNRHPKEMGIPEIEAYLTHLAVKHNVAASTQNQAFSALLFLYRDVLEIELDGRIDAMRAKKPQRLPTVLTPDEVRRVIANLDGVHRLIAQILYGSGLRLLECLRLRVKDLDFARYEITIRQGKGFKDRRTMLPRTLVAPLQTHLDTVRTLYEADLRDGLCNVYLPFALAQKYPTAPREWLWQYVFPAANHSKDQRTGLIRRHHLDESSIQKAVRHAAQQTDIDKHVTCHTFRHSFATHLLENGYDIRTVQELLGHNDVSTTMIYTHVLNRGGLAVRSPLD</sequence>
<dbReference type="InterPro" id="IPR050090">
    <property type="entry name" value="Tyrosine_recombinase_XerCD"/>
</dbReference>
<dbReference type="PROSITE" id="PS51898">
    <property type="entry name" value="TYR_RECOMBINASE"/>
    <property type="match status" value="1"/>
</dbReference>
<evidence type="ECO:0000256" key="6">
    <source>
        <dbReference type="ARBA" id="ARBA00023172"/>
    </source>
</evidence>
<dbReference type="InterPro" id="IPR011010">
    <property type="entry name" value="DNA_brk_join_enz"/>
</dbReference>
<dbReference type="AlphaFoldDB" id="A0A0S6VYS6"/>
<accession>A0A0S6VYS6</accession>
<dbReference type="PANTHER" id="PTHR30349:SF64">
    <property type="entry name" value="PROPHAGE INTEGRASE INTD-RELATED"/>
    <property type="match status" value="1"/>
</dbReference>
<evidence type="ECO:0000259" key="10">
    <source>
        <dbReference type="PROSITE" id="PS51898"/>
    </source>
</evidence>
<dbReference type="GO" id="GO:0005737">
    <property type="term" value="C:cytoplasm"/>
    <property type="evidence" value="ECO:0007669"/>
    <property type="project" value="UniProtKB-SubCell"/>
</dbReference>
<dbReference type="InterPro" id="IPR004107">
    <property type="entry name" value="Integrase_SAM-like_N"/>
</dbReference>
<dbReference type="NCBIfam" id="TIGR02249">
    <property type="entry name" value="integrase_gron"/>
    <property type="match status" value="1"/>
</dbReference>
<dbReference type="SUPFAM" id="SSF56349">
    <property type="entry name" value="DNA breaking-rejoining enzymes"/>
    <property type="match status" value="1"/>
</dbReference>
<evidence type="ECO:0000256" key="2">
    <source>
        <dbReference type="ARBA" id="ARBA00008857"/>
    </source>
</evidence>
<dbReference type="Proteomes" id="UP000030700">
    <property type="component" value="Unassembled WGS sequence"/>
</dbReference>
<comment type="subcellular location">
    <subcellularLocation>
        <location evidence="1">Cytoplasm</location>
    </subcellularLocation>
</comment>
<dbReference type="GO" id="GO:0003677">
    <property type="term" value="F:DNA binding"/>
    <property type="evidence" value="ECO:0007669"/>
    <property type="project" value="UniProtKB-UniRule"/>
</dbReference>
<dbReference type="HOGENOM" id="CLU_027562_37_0_0"/>
<dbReference type="InterPro" id="IPR010998">
    <property type="entry name" value="Integrase_recombinase_N"/>
</dbReference>
<dbReference type="Gene3D" id="1.10.150.130">
    <property type="match status" value="1"/>
</dbReference>
<evidence type="ECO:0000313" key="12">
    <source>
        <dbReference type="EMBL" id="GAK50675.1"/>
    </source>
</evidence>
<evidence type="ECO:0000313" key="13">
    <source>
        <dbReference type="Proteomes" id="UP000030700"/>
    </source>
</evidence>
<dbReference type="InterPro" id="IPR013762">
    <property type="entry name" value="Integrase-like_cat_sf"/>
</dbReference>
<evidence type="ECO:0000256" key="7">
    <source>
        <dbReference type="ARBA" id="ARBA00037721"/>
    </source>
</evidence>
<keyword evidence="6" id="KW-0233">DNA recombination</keyword>
<evidence type="ECO:0000256" key="1">
    <source>
        <dbReference type="ARBA" id="ARBA00004496"/>
    </source>
</evidence>
<dbReference type="EMBL" id="DF820456">
    <property type="protein sequence ID" value="GAK50675.1"/>
    <property type="molecule type" value="Genomic_DNA"/>
</dbReference>
<dbReference type="PANTHER" id="PTHR30349">
    <property type="entry name" value="PHAGE INTEGRASE-RELATED"/>
    <property type="match status" value="1"/>
</dbReference>
<comment type="subunit">
    <text evidence="8">Forms a cyclic heterotetrameric complex composed of two molecules of XerC and two molecules of XerD.</text>
</comment>
<name>A0A0S6VYS6_9BACT</name>
<dbReference type="PROSITE" id="PS51900">
    <property type="entry name" value="CB"/>
    <property type="match status" value="1"/>
</dbReference>
<organism evidence="12 13">
    <name type="scientific">Candidatus Moduliflexus flocculans</name>
    <dbReference type="NCBI Taxonomy" id="1499966"/>
    <lineage>
        <taxon>Bacteria</taxon>
        <taxon>Candidatus Moduliflexota</taxon>
        <taxon>Candidatus Moduliflexia</taxon>
        <taxon>Candidatus Moduliflexales</taxon>
        <taxon>Candidatus Moduliflexaceae</taxon>
    </lineage>
</organism>
<evidence type="ECO:0000256" key="5">
    <source>
        <dbReference type="ARBA" id="ARBA00023125"/>
    </source>
</evidence>
<evidence type="ECO:0000259" key="11">
    <source>
        <dbReference type="PROSITE" id="PS51900"/>
    </source>
</evidence>
<feature type="domain" description="Tyr recombinase" evidence="10">
    <location>
        <begin position="107"/>
        <end position="320"/>
    </location>
</feature>
<protein>
    <submittedName>
        <fullName evidence="12">Integron integrase</fullName>
    </submittedName>
</protein>
<proteinExistence type="inferred from homology"/>
<dbReference type="FunFam" id="1.10.443.10:FF:000007">
    <property type="entry name" value="Tyrosine recombinase XerC"/>
    <property type="match status" value="1"/>
</dbReference>
<reference evidence="12 13" key="1">
    <citation type="journal article" date="2015" name="PeerJ">
        <title>First genomic representation of candidate bacterial phylum KSB3 points to enhanced environmental sensing as a trigger of wastewater bulking.</title>
        <authorList>
            <person name="Sekiguchi Y."/>
            <person name="Ohashi A."/>
            <person name="Parks D.H."/>
            <person name="Yamauchi T."/>
            <person name="Tyson G.W."/>
            <person name="Hugenholtz P."/>
        </authorList>
    </citation>
    <scope>NUCLEOTIDE SEQUENCE [LARGE SCALE GENOMIC DNA]</scope>
</reference>
<dbReference type="InterPro" id="IPR002104">
    <property type="entry name" value="Integrase_catalytic"/>
</dbReference>
<keyword evidence="13" id="KW-1185">Reference proteome</keyword>
<evidence type="ECO:0000256" key="9">
    <source>
        <dbReference type="PROSITE-ProRule" id="PRU01248"/>
    </source>
</evidence>
<keyword evidence="5 9" id="KW-0238">DNA-binding</keyword>